<reference evidence="4 5" key="1">
    <citation type="journal article" date="2020" name="Microorganisms">
        <title>Reliable Identification of Environmental Pseudomonas Isolates Using the rpoD Gene.</title>
        <authorList>
            <consortium name="The Broad Institute Genome Sequencing Platform"/>
            <person name="Girard L."/>
            <person name="Lood C."/>
            <person name="Rokni-Zadeh H."/>
            <person name="van Noort V."/>
            <person name="Lavigne R."/>
            <person name="De Mot R."/>
        </authorList>
    </citation>
    <scope>NUCLEOTIDE SEQUENCE [LARGE SCALE GENOMIC DNA]</scope>
    <source>
        <strain evidence="4 5">RW8P3</strain>
    </source>
</reference>
<dbReference type="Gene3D" id="1.10.3290.10">
    <property type="entry name" value="Fido-like domain"/>
    <property type="match status" value="1"/>
</dbReference>
<dbReference type="RefSeq" id="WP_186678814.1">
    <property type="nucleotide sequence ID" value="NZ_CP077093.1"/>
</dbReference>
<dbReference type="AlphaFoldDB" id="A0A9E6PS16"/>
<sequence length="451" mass="51658">MIKAPPAAVDSPFTTIIKKHLEMVEDYLELAQAVDIKGRYQHFDELRFRWPKGVDSQLAWAVVKAERQKQQRNVLSLDDPARPCPLFYTPAMHIAISACDQNTTTAALEWMCSRIGEEKHLQYLLNDLIEDEAISSSQLEGAATTTKAAKELLKRQRGPRTPDEKMIISNYKLMKLAWECRNRELSLELITELHQTGVEGIDDEHYHPGALRNDDNIVIEDGRGNVAHQPPPAYNLAARLRLICEWINTHHSDMNDLNYIHPLVKAIILHFAVGFEHPFHDGNDRVARSLFYWYLFKRGFGAFRYIAISTLLKAAPIQYGKSYLYTETDDMDLTYFVDYQCRVITRAIGEFRKTYEATVESMTRFNTFLYESGLYSKLSEKQRVVFNVAKSGTAQQFTVTGVKDNFGCAYNTAAAVLNGLVDLNLFRKSKVGNEWMYEMIDATSIQKNWKA</sequence>
<feature type="domain" description="Fido" evidence="3">
    <location>
        <begin position="185"/>
        <end position="342"/>
    </location>
</feature>
<dbReference type="InterPro" id="IPR003812">
    <property type="entry name" value="Fido"/>
</dbReference>
<dbReference type="Proteomes" id="UP000634530">
    <property type="component" value="Chromosome"/>
</dbReference>
<gene>
    <name evidence="4" type="ORF">HU752_027665</name>
</gene>
<keyword evidence="2" id="KW-0547">Nucleotide-binding</keyword>
<dbReference type="InterPro" id="IPR040198">
    <property type="entry name" value="Fido_containing"/>
</dbReference>
<dbReference type="InterPro" id="IPR036597">
    <property type="entry name" value="Fido-like_dom_sf"/>
</dbReference>
<dbReference type="PROSITE" id="PS51459">
    <property type="entry name" value="FIDO"/>
    <property type="match status" value="1"/>
</dbReference>
<feature type="binding site" evidence="2">
    <location>
        <begin position="281"/>
        <end position="288"/>
    </location>
    <ligand>
        <name>ATP</name>
        <dbReference type="ChEBI" id="CHEBI:30616"/>
    </ligand>
</feature>
<dbReference type="EMBL" id="CP077093">
    <property type="protein sequence ID" value="QXI31639.1"/>
    <property type="molecule type" value="Genomic_DNA"/>
</dbReference>
<dbReference type="SUPFAM" id="SSF140931">
    <property type="entry name" value="Fic-like"/>
    <property type="match status" value="1"/>
</dbReference>
<evidence type="ECO:0000256" key="2">
    <source>
        <dbReference type="PIRSR" id="PIRSR640198-2"/>
    </source>
</evidence>
<accession>A0A9E6PS16</accession>
<proteinExistence type="predicted"/>
<dbReference type="GO" id="GO:0005524">
    <property type="term" value="F:ATP binding"/>
    <property type="evidence" value="ECO:0007669"/>
    <property type="project" value="UniProtKB-KW"/>
</dbReference>
<keyword evidence="5" id="KW-1185">Reference proteome</keyword>
<dbReference type="PANTHER" id="PTHR13504:SF38">
    <property type="entry name" value="FIDO DOMAIN-CONTAINING PROTEIN"/>
    <property type="match status" value="1"/>
</dbReference>
<evidence type="ECO:0000313" key="4">
    <source>
        <dbReference type="EMBL" id="QXI31639.1"/>
    </source>
</evidence>
<dbReference type="KEGG" id="pvw:HU752_027665"/>
<feature type="active site" evidence="1">
    <location>
        <position position="277"/>
    </location>
</feature>
<reference evidence="4 5" key="2">
    <citation type="journal article" date="2021" name="Microorganisms">
        <title>The Ever-Expanding Pseudomonas Genus: Description of 43 New Species and Partition of the Pseudomonas putida Group.</title>
        <authorList>
            <person name="Girard L."/>
            <person name="Lood C."/>
            <person name="Hofte M."/>
            <person name="Vandamme P."/>
            <person name="Rokni-Zadeh H."/>
            <person name="van Noort V."/>
            <person name="Lavigne R."/>
            <person name="De Mot R."/>
        </authorList>
    </citation>
    <scope>NUCLEOTIDE SEQUENCE [LARGE SCALE GENOMIC DNA]</scope>
    <source>
        <strain evidence="4 5">RW8P3</strain>
    </source>
</reference>
<dbReference type="Pfam" id="PF02661">
    <property type="entry name" value="Fic"/>
    <property type="match status" value="1"/>
</dbReference>
<evidence type="ECO:0000256" key="1">
    <source>
        <dbReference type="PIRSR" id="PIRSR640198-1"/>
    </source>
</evidence>
<organism evidence="4 5">
    <name type="scientific">Pseudomonas vanderleydeniana</name>
    <dbReference type="NCBI Taxonomy" id="2745495"/>
    <lineage>
        <taxon>Bacteria</taxon>
        <taxon>Pseudomonadati</taxon>
        <taxon>Pseudomonadota</taxon>
        <taxon>Gammaproteobacteria</taxon>
        <taxon>Pseudomonadales</taxon>
        <taxon>Pseudomonadaceae</taxon>
        <taxon>Pseudomonas</taxon>
    </lineage>
</organism>
<evidence type="ECO:0000259" key="3">
    <source>
        <dbReference type="PROSITE" id="PS51459"/>
    </source>
</evidence>
<evidence type="ECO:0000313" key="5">
    <source>
        <dbReference type="Proteomes" id="UP000634530"/>
    </source>
</evidence>
<name>A0A9E6PS16_9PSED</name>
<keyword evidence="2" id="KW-0067">ATP-binding</keyword>
<protein>
    <submittedName>
        <fullName evidence="4">Fic family protein</fullName>
    </submittedName>
</protein>
<dbReference type="PANTHER" id="PTHR13504">
    <property type="entry name" value="FIDO DOMAIN-CONTAINING PROTEIN DDB_G0283145"/>
    <property type="match status" value="1"/>
</dbReference>